<proteinExistence type="predicted"/>
<dbReference type="InterPro" id="IPR006311">
    <property type="entry name" value="TAT_signal"/>
</dbReference>
<keyword evidence="1" id="KW-1133">Transmembrane helix</keyword>
<dbReference type="Proteomes" id="UP000326546">
    <property type="component" value="Chromosome"/>
</dbReference>
<dbReference type="RefSeq" id="WP_158060115.1">
    <property type="nucleotide sequence ID" value="NZ_CP044427.1"/>
</dbReference>
<dbReference type="EMBL" id="CP044427">
    <property type="protein sequence ID" value="QFG67723.1"/>
    <property type="molecule type" value="Genomic_DNA"/>
</dbReference>
<sequence>MSEPQLTQLLDRAVHHAPPMHLDGQHLLTAAKGRVRRRRLLGAGGGLGAAALVAALWGGLAGGGGLLSGDVPIQPATTVWEQGETVDANLFKNYHSIDSDQVAHRFDGRLTRPDVDGPVVLELSDHGQVVERIPARSPQPGLEVFVGERMTAAVWAEPEGVETAVPLVGPVDPGGPSSRSGTAMGGGRYGYSVWPADVTGMVRPQEVLDVYLVGAHEVVTLSGAEVVTAELHAGGTSALTWADAERGVWGYAVHGEDPMLAPLGAQPAQHSGGTWQEADRMISVALLPQGAELVDVQQGETDSTVLAGRPIVLGGVRGDDVPDVVFRIGRHQHVLNDYTQDLFTVELADGTQLSITPDSRGDGGIALGEMSDDSPDVLTWSAEDLAADRATEAVGGSLVTVVVGWDAGPSVLTDTRLEVTAQGVSRWVEPADVAQVPTADGGVTTVLTVDEAEGMTVTGVGVVADEDDDSVVRWDGWEPLLATADGVDWQEIEGRVVPFVDGEALQDVGLASLGEARLYAASDSRGEDLLVMPPGLGADDRVLPLLRKGDSLDPAPWVLGDNRMVETEDGPVLVVETAPGMLTEGTQLAVRPASAVEHGVDLTWTLLDSDRSGSMVIEGDLVVTAGGSAAGDPWLMYPLGDDSWGSTSTSVAVRPGLVGATLSEFGDATGPGRLYVAAVLPEGSAGELVLAPGARLVSSQTGIGPLEGLEVVSAVVDLGAALSPADAVGLDLDGDGVADLRPPARG</sequence>
<evidence type="ECO:0000313" key="2">
    <source>
        <dbReference type="EMBL" id="QFG67723.1"/>
    </source>
</evidence>
<keyword evidence="1" id="KW-0812">Transmembrane</keyword>
<gene>
    <name evidence="2" type="ORF">FY030_02370</name>
</gene>
<protein>
    <submittedName>
        <fullName evidence="2">Uncharacterized protein</fullName>
    </submittedName>
</protein>
<evidence type="ECO:0000313" key="3">
    <source>
        <dbReference type="Proteomes" id="UP000326546"/>
    </source>
</evidence>
<name>A0A5J6V423_9MICO</name>
<dbReference type="OrthoDB" id="4845586at2"/>
<dbReference type="PROSITE" id="PS51318">
    <property type="entry name" value="TAT"/>
    <property type="match status" value="1"/>
</dbReference>
<reference evidence="2 3" key="1">
    <citation type="submission" date="2019-09" db="EMBL/GenBank/DDBJ databases">
        <title>Serinicoccus pratensis sp. nov., isolated from meadow soil.</title>
        <authorList>
            <person name="Zhang W."/>
        </authorList>
    </citation>
    <scope>NUCLEOTIDE SEQUENCE [LARGE SCALE GENOMIC DNA]</scope>
    <source>
        <strain evidence="2 3">W204</strain>
    </source>
</reference>
<organism evidence="2 3">
    <name type="scientific">Ornithinimicrobium pratense</name>
    <dbReference type="NCBI Taxonomy" id="2593973"/>
    <lineage>
        <taxon>Bacteria</taxon>
        <taxon>Bacillati</taxon>
        <taxon>Actinomycetota</taxon>
        <taxon>Actinomycetes</taxon>
        <taxon>Micrococcales</taxon>
        <taxon>Ornithinimicrobiaceae</taxon>
        <taxon>Ornithinimicrobium</taxon>
    </lineage>
</organism>
<dbReference type="AlphaFoldDB" id="A0A5J6V423"/>
<feature type="transmembrane region" description="Helical" evidence="1">
    <location>
        <begin position="40"/>
        <end position="60"/>
    </location>
</feature>
<keyword evidence="3" id="KW-1185">Reference proteome</keyword>
<keyword evidence="1" id="KW-0472">Membrane</keyword>
<dbReference type="KEGG" id="serw:FY030_02370"/>
<evidence type="ECO:0000256" key="1">
    <source>
        <dbReference type="SAM" id="Phobius"/>
    </source>
</evidence>
<accession>A0A5J6V423</accession>